<comment type="caution">
    <text evidence="1">The sequence shown here is derived from an EMBL/GenBank/DDBJ whole genome shotgun (WGS) entry which is preliminary data.</text>
</comment>
<name>A0ACB8NXW6_CITSI</name>
<dbReference type="Proteomes" id="UP000829398">
    <property type="component" value="Chromosome 1"/>
</dbReference>
<protein>
    <submittedName>
        <fullName evidence="1">Uncharacterized protein</fullName>
    </submittedName>
</protein>
<proteinExistence type="predicted"/>
<reference evidence="2" key="1">
    <citation type="journal article" date="2023" name="Hortic. Res.">
        <title>A chromosome-level phased genome enabling allele-level studies in sweet orange: a case study on citrus Huanglongbing tolerance.</title>
        <authorList>
            <person name="Wu B."/>
            <person name="Yu Q."/>
            <person name="Deng Z."/>
            <person name="Duan Y."/>
            <person name="Luo F."/>
            <person name="Gmitter F. Jr."/>
        </authorList>
    </citation>
    <scope>NUCLEOTIDE SEQUENCE [LARGE SCALE GENOMIC DNA]</scope>
    <source>
        <strain evidence="2">cv. Valencia</strain>
    </source>
</reference>
<organism evidence="1 2">
    <name type="scientific">Citrus sinensis</name>
    <name type="common">Sweet orange</name>
    <name type="synonym">Citrus aurantium var. sinensis</name>
    <dbReference type="NCBI Taxonomy" id="2711"/>
    <lineage>
        <taxon>Eukaryota</taxon>
        <taxon>Viridiplantae</taxon>
        <taxon>Streptophyta</taxon>
        <taxon>Embryophyta</taxon>
        <taxon>Tracheophyta</taxon>
        <taxon>Spermatophyta</taxon>
        <taxon>Magnoliopsida</taxon>
        <taxon>eudicotyledons</taxon>
        <taxon>Gunneridae</taxon>
        <taxon>Pentapetalae</taxon>
        <taxon>rosids</taxon>
        <taxon>malvids</taxon>
        <taxon>Sapindales</taxon>
        <taxon>Rutaceae</taxon>
        <taxon>Aurantioideae</taxon>
        <taxon>Citrus</taxon>
    </lineage>
</organism>
<sequence length="357" mass="41885">MVLMHTPVGYEFLTRKTTTVESQKLFGTNKAICSFDLGIFTSYMPVACIEPPVRERDLGDIERDDLRRQVEQLHQRLQHLEGTREAAPNGSSEEEGSINDGVDYNPFYQEQSSNSEFSFRSRNHRRHDSYQPFDFKVEVPEFEGRMQPEEFVDWLNTVERIFEYKDVPKDRKVKVIAIKLKKYASLWWENLKRQRERDGRRKIVNWEKMKKELKRKFLLDNYRQDIYLKFHNFKQKELSMEDYTAEFDNLMMKCDLVEAEEHTIARYLGGLKPEIGNVVQLQPYWTYSDVCRLALKVEKQQKDARGGGIRFTVRDVNRGSDSVSKHNSGLNSTAKKITRNDIGEESKQRASGSNARG</sequence>
<gene>
    <name evidence="1" type="ORF">KPL71_001374</name>
</gene>
<keyword evidence="2" id="KW-1185">Reference proteome</keyword>
<evidence type="ECO:0000313" key="1">
    <source>
        <dbReference type="EMBL" id="KAH9802414.1"/>
    </source>
</evidence>
<evidence type="ECO:0000313" key="2">
    <source>
        <dbReference type="Proteomes" id="UP000829398"/>
    </source>
</evidence>
<accession>A0ACB8NXW6</accession>
<dbReference type="EMBL" id="CM039170">
    <property type="protein sequence ID" value="KAH9802414.1"/>
    <property type="molecule type" value="Genomic_DNA"/>
</dbReference>